<dbReference type="Gene3D" id="1.10.860.10">
    <property type="entry name" value="DNAb Helicase, Chain A"/>
    <property type="match status" value="1"/>
</dbReference>
<evidence type="ECO:0000256" key="10">
    <source>
        <dbReference type="ARBA" id="ARBA00044969"/>
    </source>
</evidence>
<dbReference type="GO" id="GO:0006269">
    <property type="term" value="P:DNA replication, synthesis of primer"/>
    <property type="evidence" value="ECO:0007669"/>
    <property type="project" value="UniProtKB-KW"/>
</dbReference>
<evidence type="ECO:0000256" key="2">
    <source>
        <dbReference type="ARBA" id="ARBA00022515"/>
    </source>
</evidence>
<dbReference type="OrthoDB" id="9773982at2"/>
<dbReference type="AlphaFoldDB" id="A0A1B8HT59"/>
<keyword evidence="4" id="KW-0547">Nucleotide-binding</keyword>
<evidence type="ECO:0000256" key="9">
    <source>
        <dbReference type="ARBA" id="ARBA00023235"/>
    </source>
</evidence>
<reference evidence="14" key="1">
    <citation type="submission" date="2016-06" db="EMBL/GenBank/DDBJ databases">
        <authorList>
            <person name="Butler K."/>
        </authorList>
    </citation>
    <scope>NUCLEOTIDE SEQUENCE [LARGE SCALE GENOMIC DNA]</scope>
    <source>
        <strain evidence="14">GCSL-Mp20</strain>
    </source>
</reference>
<dbReference type="InterPro" id="IPR016136">
    <property type="entry name" value="DNA_helicase_N/primase_C"/>
</dbReference>
<dbReference type="RefSeq" id="WP_067399202.1">
    <property type="nucleotide sequence ID" value="NZ_LZEY01000003.1"/>
</dbReference>
<dbReference type="GO" id="GO:0016787">
    <property type="term" value="F:hydrolase activity"/>
    <property type="evidence" value="ECO:0007669"/>
    <property type="project" value="UniProtKB-KW"/>
</dbReference>
<dbReference type="InterPro" id="IPR003593">
    <property type="entry name" value="AAA+_ATPase"/>
</dbReference>
<dbReference type="InterPro" id="IPR027417">
    <property type="entry name" value="P-loop_NTPase"/>
</dbReference>
<keyword evidence="6 13" id="KW-0347">Helicase</keyword>
<comment type="catalytic activity">
    <reaction evidence="11">
        <text>ATP + H2O = ADP + phosphate + H(+)</text>
        <dbReference type="Rhea" id="RHEA:13065"/>
        <dbReference type="ChEBI" id="CHEBI:15377"/>
        <dbReference type="ChEBI" id="CHEBI:15378"/>
        <dbReference type="ChEBI" id="CHEBI:30616"/>
        <dbReference type="ChEBI" id="CHEBI:43474"/>
        <dbReference type="ChEBI" id="CHEBI:456216"/>
        <dbReference type="EC" id="5.6.2.3"/>
    </reaction>
</comment>
<dbReference type="PANTHER" id="PTHR30153:SF2">
    <property type="entry name" value="REPLICATIVE DNA HELICASE"/>
    <property type="match status" value="1"/>
</dbReference>
<accession>A0A1B8HT59</accession>
<keyword evidence="5" id="KW-0378">Hydrolase</keyword>
<evidence type="ECO:0000313" key="13">
    <source>
        <dbReference type="EMBL" id="OBU13039.1"/>
    </source>
</evidence>
<dbReference type="InterPro" id="IPR007694">
    <property type="entry name" value="DNA_helicase_DnaB-like_C"/>
</dbReference>
<dbReference type="PROSITE" id="PS51199">
    <property type="entry name" value="SF4_HELICASE"/>
    <property type="match status" value="1"/>
</dbReference>
<dbReference type="InterPro" id="IPR007693">
    <property type="entry name" value="DNA_helicase_DnaB-like_N"/>
</dbReference>
<keyword evidence="7" id="KW-0067">ATP-binding</keyword>
<evidence type="ECO:0000256" key="8">
    <source>
        <dbReference type="ARBA" id="ARBA00023125"/>
    </source>
</evidence>
<evidence type="ECO:0000256" key="4">
    <source>
        <dbReference type="ARBA" id="ARBA00022741"/>
    </source>
</evidence>
<evidence type="ECO:0000256" key="5">
    <source>
        <dbReference type="ARBA" id="ARBA00022801"/>
    </source>
</evidence>
<keyword evidence="2" id="KW-0639">Primosome</keyword>
<comment type="similarity">
    <text evidence="1">Belongs to the helicase family. DnaB subfamily.</text>
</comment>
<protein>
    <recommendedName>
        <fullName evidence="10">DNA 5'-3' helicase</fullName>
        <ecNumber evidence="10">5.6.2.3</ecNumber>
    </recommendedName>
</protein>
<dbReference type="Gene3D" id="3.40.50.300">
    <property type="entry name" value="P-loop containing nucleotide triphosphate hydrolases"/>
    <property type="match status" value="1"/>
</dbReference>
<dbReference type="GO" id="GO:1990077">
    <property type="term" value="C:primosome complex"/>
    <property type="evidence" value="ECO:0007669"/>
    <property type="project" value="UniProtKB-KW"/>
</dbReference>
<sequence length="458" mass="50421">MENKFTDYRAEQSVIGGILIANDDTEEIAISAAESLVEGDFTSSAHKVIFNAMRRLINTGARVDLVLLNGELEQAGESNMSGGFAYLAECAKHTPSITMLPGYVQKIKDLTVARKTLAVLHGGISKITAAGVNNLTDVVGEVQSSISSMDTGSAVETKHIMDGVNESISILEAMINGDIWKYKTQFGLQDIDTSFGGFNNTDFIVVGGRPGMGKTMFSTAITKTIGLKQRKPVVFYSLEMPTWQISERIAFHHGRVDKQSLLGDDKAKINQEEAWAKLSNALGDIQESPIYINDRPSLSIHEIRADARKMHKKTGGLGVIIVDYLQKMKMTNPENMNQSVGEIATGLKNLAKELKCPVVALAQLNRNLEQRQNKRPVNADLRESGVIEQEADVIFMIYRDEKYNPQTDLKGLTEVICTKSRHAPGAERTYYFTNTHGGLDQADLTHVNTSGYQEDIEC</sequence>
<dbReference type="SUPFAM" id="SSF52540">
    <property type="entry name" value="P-loop containing nucleoside triphosphate hydrolases"/>
    <property type="match status" value="1"/>
</dbReference>
<comment type="caution">
    <text evidence="13">The sequence shown here is derived from an EMBL/GenBank/DDBJ whole genome shotgun (WGS) entry which is preliminary data.</text>
</comment>
<dbReference type="Proteomes" id="UP000092377">
    <property type="component" value="Unassembled WGS sequence"/>
</dbReference>
<dbReference type="Pfam" id="PF00772">
    <property type="entry name" value="DnaB"/>
    <property type="match status" value="1"/>
</dbReference>
<keyword evidence="9" id="KW-0413">Isomerase</keyword>
<proteinExistence type="inferred from homology"/>
<keyword evidence="14" id="KW-1185">Reference proteome</keyword>
<dbReference type="GO" id="GO:0043139">
    <property type="term" value="F:5'-3' DNA helicase activity"/>
    <property type="evidence" value="ECO:0007669"/>
    <property type="project" value="UniProtKB-EC"/>
</dbReference>
<feature type="domain" description="SF4 helicase" evidence="12">
    <location>
        <begin position="177"/>
        <end position="445"/>
    </location>
</feature>
<evidence type="ECO:0000313" key="14">
    <source>
        <dbReference type="Proteomes" id="UP000092377"/>
    </source>
</evidence>
<dbReference type="SUPFAM" id="SSF48024">
    <property type="entry name" value="N-terminal domain of DnaB helicase"/>
    <property type="match status" value="1"/>
</dbReference>
<organism evidence="13 14">
    <name type="scientific">Morganella psychrotolerans</name>
    <dbReference type="NCBI Taxonomy" id="368603"/>
    <lineage>
        <taxon>Bacteria</taxon>
        <taxon>Pseudomonadati</taxon>
        <taxon>Pseudomonadota</taxon>
        <taxon>Gammaproteobacteria</taxon>
        <taxon>Enterobacterales</taxon>
        <taxon>Morganellaceae</taxon>
        <taxon>Morganella</taxon>
    </lineage>
</organism>
<dbReference type="GO" id="GO:0003677">
    <property type="term" value="F:DNA binding"/>
    <property type="evidence" value="ECO:0007669"/>
    <property type="project" value="UniProtKB-KW"/>
</dbReference>
<dbReference type="EMBL" id="LZEY01000003">
    <property type="protein sequence ID" value="OBU13039.1"/>
    <property type="molecule type" value="Genomic_DNA"/>
</dbReference>
<dbReference type="PANTHER" id="PTHR30153">
    <property type="entry name" value="REPLICATIVE DNA HELICASE DNAB"/>
    <property type="match status" value="1"/>
</dbReference>
<dbReference type="EC" id="5.6.2.3" evidence="10"/>
<name>A0A1B8HT59_9GAMM</name>
<dbReference type="GO" id="GO:0005524">
    <property type="term" value="F:ATP binding"/>
    <property type="evidence" value="ECO:0007669"/>
    <property type="project" value="UniProtKB-KW"/>
</dbReference>
<evidence type="ECO:0000256" key="11">
    <source>
        <dbReference type="ARBA" id="ARBA00048954"/>
    </source>
</evidence>
<evidence type="ECO:0000259" key="12">
    <source>
        <dbReference type="PROSITE" id="PS51199"/>
    </source>
</evidence>
<dbReference type="Pfam" id="PF03796">
    <property type="entry name" value="DnaB_C"/>
    <property type="match status" value="1"/>
</dbReference>
<keyword evidence="8" id="KW-0238">DNA-binding</keyword>
<evidence type="ECO:0000256" key="3">
    <source>
        <dbReference type="ARBA" id="ARBA00022705"/>
    </source>
</evidence>
<evidence type="ECO:0000256" key="1">
    <source>
        <dbReference type="ARBA" id="ARBA00008428"/>
    </source>
</evidence>
<dbReference type="SMART" id="SM00382">
    <property type="entry name" value="AAA"/>
    <property type="match status" value="1"/>
</dbReference>
<dbReference type="CDD" id="cd00984">
    <property type="entry name" value="DnaB_C"/>
    <property type="match status" value="1"/>
</dbReference>
<gene>
    <name evidence="13" type="ORF">AYY18_14365</name>
</gene>
<dbReference type="InterPro" id="IPR036185">
    <property type="entry name" value="DNA_heli_DnaB-like_N_sf"/>
</dbReference>
<keyword evidence="3" id="KW-0235">DNA replication</keyword>
<evidence type="ECO:0000256" key="7">
    <source>
        <dbReference type="ARBA" id="ARBA00022840"/>
    </source>
</evidence>
<dbReference type="GO" id="GO:0005829">
    <property type="term" value="C:cytosol"/>
    <property type="evidence" value="ECO:0007669"/>
    <property type="project" value="TreeGrafter"/>
</dbReference>
<evidence type="ECO:0000256" key="6">
    <source>
        <dbReference type="ARBA" id="ARBA00022806"/>
    </source>
</evidence>